<comment type="cofactor">
    <cofactor evidence="1">
        <name>Mg(2+)</name>
        <dbReference type="ChEBI" id="CHEBI:18420"/>
    </cofactor>
</comment>
<name>A0A239E4A2_9BURK</name>
<organism evidence="4 5">
    <name type="scientific">Noviherbaspirillum humi</name>
    <dbReference type="NCBI Taxonomy" id="1688639"/>
    <lineage>
        <taxon>Bacteria</taxon>
        <taxon>Pseudomonadati</taxon>
        <taxon>Pseudomonadota</taxon>
        <taxon>Betaproteobacteria</taxon>
        <taxon>Burkholderiales</taxon>
        <taxon>Oxalobacteraceae</taxon>
        <taxon>Noviherbaspirillum</taxon>
    </lineage>
</organism>
<evidence type="ECO:0000313" key="4">
    <source>
        <dbReference type="EMBL" id="SNS39565.1"/>
    </source>
</evidence>
<evidence type="ECO:0000256" key="2">
    <source>
        <dbReference type="ARBA" id="ARBA00022801"/>
    </source>
</evidence>
<keyword evidence="5" id="KW-1185">Reference proteome</keyword>
<dbReference type="PANTHER" id="PTHR46470">
    <property type="entry name" value="N-ACYLNEURAMINATE-9-PHOSPHATASE"/>
    <property type="match status" value="1"/>
</dbReference>
<dbReference type="NCBIfam" id="TIGR01509">
    <property type="entry name" value="HAD-SF-IA-v3"/>
    <property type="match status" value="1"/>
</dbReference>
<dbReference type="AlphaFoldDB" id="A0A239E4A2"/>
<reference evidence="4 5" key="1">
    <citation type="submission" date="2017-06" db="EMBL/GenBank/DDBJ databases">
        <authorList>
            <person name="Kim H.J."/>
            <person name="Triplett B.A."/>
        </authorList>
    </citation>
    <scope>NUCLEOTIDE SEQUENCE [LARGE SCALE GENOMIC DNA]</scope>
    <source>
        <strain evidence="4 5">U15</strain>
    </source>
</reference>
<dbReference type="Pfam" id="PF00702">
    <property type="entry name" value="Hydrolase"/>
    <property type="match status" value="1"/>
</dbReference>
<dbReference type="EMBL" id="FZOT01000002">
    <property type="protein sequence ID" value="SNS39565.1"/>
    <property type="molecule type" value="Genomic_DNA"/>
</dbReference>
<dbReference type="SFLD" id="SFLDG01129">
    <property type="entry name" value="C1.5:_HAD__Beta-PGM__Phosphata"/>
    <property type="match status" value="1"/>
</dbReference>
<dbReference type="NCBIfam" id="TIGR01549">
    <property type="entry name" value="HAD-SF-IA-v1"/>
    <property type="match status" value="1"/>
</dbReference>
<proteinExistence type="predicted"/>
<dbReference type="RefSeq" id="WP_089398348.1">
    <property type="nucleotide sequence ID" value="NZ_FZOT01000002.1"/>
</dbReference>
<evidence type="ECO:0000256" key="1">
    <source>
        <dbReference type="ARBA" id="ARBA00001946"/>
    </source>
</evidence>
<dbReference type="Proteomes" id="UP000198284">
    <property type="component" value="Unassembled WGS sequence"/>
</dbReference>
<dbReference type="GO" id="GO:0009231">
    <property type="term" value="P:riboflavin biosynthetic process"/>
    <property type="evidence" value="ECO:0007669"/>
    <property type="project" value="TreeGrafter"/>
</dbReference>
<dbReference type="InterPro" id="IPR036412">
    <property type="entry name" value="HAD-like_sf"/>
</dbReference>
<dbReference type="PRINTS" id="PR00413">
    <property type="entry name" value="HADHALOGNASE"/>
</dbReference>
<evidence type="ECO:0000256" key="3">
    <source>
        <dbReference type="ARBA" id="ARBA00022842"/>
    </source>
</evidence>
<evidence type="ECO:0000313" key="5">
    <source>
        <dbReference type="Proteomes" id="UP000198284"/>
    </source>
</evidence>
<dbReference type="OrthoDB" id="367448at2"/>
<dbReference type="InterPro" id="IPR023214">
    <property type="entry name" value="HAD_sf"/>
</dbReference>
<gene>
    <name evidence="4" type="ORF">SAMN06265795_102526</name>
</gene>
<dbReference type="GO" id="GO:0016787">
    <property type="term" value="F:hydrolase activity"/>
    <property type="evidence" value="ECO:0007669"/>
    <property type="project" value="UniProtKB-KW"/>
</dbReference>
<dbReference type="SFLD" id="SFLDS00003">
    <property type="entry name" value="Haloacid_Dehalogenase"/>
    <property type="match status" value="1"/>
</dbReference>
<keyword evidence="2 4" id="KW-0378">Hydrolase</keyword>
<dbReference type="InterPro" id="IPR006439">
    <property type="entry name" value="HAD-SF_hydro_IA"/>
</dbReference>
<dbReference type="PANTHER" id="PTHR46470:SF4">
    <property type="entry name" value="5-AMINO-6-(5-PHOSPHO-D-RIBITYLAMINO)URACIL PHOSPHATASE YIGB"/>
    <property type="match status" value="1"/>
</dbReference>
<dbReference type="SUPFAM" id="SSF56784">
    <property type="entry name" value="HAD-like"/>
    <property type="match status" value="1"/>
</dbReference>
<dbReference type="Gene3D" id="1.20.120.1600">
    <property type="match status" value="1"/>
</dbReference>
<sequence>MPANNPAVIKAVLFDLDDTLWPIVPVIRRAEDEMFAWLERHAPAVTREFTIDSLRARRMALMKTDPVYQLDLKALRHAGLTEAFRHVGEDLAKVDAALEVFSTARNRVEPFADVLPVLASLRRRVLVGSVSNGVADLGAIGLAHFFSTSIAACHFGSAKPDPAIFHAACESLGVLPSEAVYVGDDPLLDVKGAKQAGLHALWLNRPELGPARELPPEVQPDAICTTLFDLENWLSGRMIVLPPQPAGR</sequence>
<dbReference type="Gene3D" id="3.40.50.1000">
    <property type="entry name" value="HAD superfamily/HAD-like"/>
    <property type="match status" value="1"/>
</dbReference>
<accession>A0A239E4A2</accession>
<keyword evidence="3" id="KW-0460">Magnesium</keyword>
<protein>
    <submittedName>
        <fullName evidence="4">Putative hydrolase of the HAD superfamily</fullName>
    </submittedName>
</protein>
<dbReference type="InterPro" id="IPR051400">
    <property type="entry name" value="HAD-like_hydrolase"/>
</dbReference>